<protein>
    <submittedName>
        <fullName evidence="1">Uncharacterized protein</fullName>
    </submittedName>
</protein>
<keyword evidence="2" id="KW-1185">Reference proteome</keyword>
<gene>
    <name evidence="1" type="ORF">HPB49_005488</name>
</gene>
<dbReference type="EMBL" id="CM023470">
    <property type="protein sequence ID" value="KAH7978426.1"/>
    <property type="molecule type" value="Genomic_DNA"/>
</dbReference>
<accession>A0ACB8DVP6</accession>
<evidence type="ECO:0000313" key="1">
    <source>
        <dbReference type="EMBL" id="KAH7978426.1"/>
    </source>
</evidence>
<evidence type="ECO:0000313" key="2">
    <source>
        <dbReference type="Proteomes" id="UP000821865"/>
    </source>
</evidence>
<organism evidence="1 2">
    <name type="scientific">Dermacentor silvarum</name>
    <name type="common">Tick</name>
    <dbReference type="NCBI Taxonomy" id="543639"/>
    <lineage>
        <taxon>Eukaryota</taxon>
        <taxon>Metazoa</taxon>
        <taxon>Ecdysozoa</taxon>
        <taxon>Arthropoda</taxon>
        <taxon>Chelicerata</taxon>
        <taxon>Arachnida</taxon>
        <taxon>Acari</taxon>
        <taxon>Parasitiformes</taxon>
        <taxon>Ixodida</taxon>
        <taxon>Ixodoidea</taxon>
        <taxon>Ixodidae</taxon>
        <taxon>Rhipicephalinae</taxon>
        <taxon>Dermacentor</taxon>
    </lineage>
</organism>
<proteinExistence type="predicted"/>
<reference evidence="1" key="1">
    <citation type="submission" date="2020-05" db="EMBL/GenBank/DDBJ databases">
        <title>Large-scale comparative analyses of tick genomes elucidate their genetic diversity and vector capacities.</title>
        <authorList>
            <person name="Jia N."/>
            <person name="Wang J."/>
            <person name="Shi W."/>
            <person name="Du L."/>
            <person name="Sun Y."/>
            <person name="Zhan W."/>
            <person name="Jiang J."/>
            <person name="Wang Q."/>
            <person name="Zhang B."/>
            <person name="Ji P."/>
            <person name="Sakyi L.B."/>
            <person name="Cui X."/>
            <person name="Yuan T."/>
            <person name="Jiang B."/>
            <person name="Yang W."/>
            <person name="Lam T.T.-Y."/>
            <person name="Chang Q."/>
            <person name="Ding S."/>
            <person name="Wang X."/>
            <person name="Zhu J."/>
            <person name="Ruan X."/>
            <person name="Zhao L."/>
            <person name="Wei J."/>
            <person name="Que T."/>
            <person name="Du C."/>
            <person name="Cheng J."/>
            <person name="Dai P."/>
            <person name="Han X."/>
            <person name="Huang E."/>
            <person name="Gao Y."/>
            <person name="Liu J."/>
            <person name="Shao H."/>
            <person name="Ye R."/>
            <person name="Li L."/>
            <person name="Wei W."/>
            <person name="Wang X."/>
            <person name="Wang C."/>
            <person name="Yang T."/>
            <person name="Huo Q."/>
            <person name="Li W."/>
            <person name="Guo W."/>
            <person name="Chen H."/>
            <person name="Zhou L."/>
            <person name="Ni X."/>
            <person name="Tian J."/>
            <person name="Zhou Y."/>
            <person name="Sheng Y."/>
            <person name="Liu T."/>
            <person name="Pan Y."/>
            <person name="Xia L."/>
            <person name="Li J."/>
            <person name="Zhao F."/>
            <person name="Cao W."/>
        </authorList>
    </citation>
    <scope>NUCLEOTIDE SEQUENCE</scope>
    <source>
        <strain evidence="1">Dsil-2018</strain>
    </source>
</reference>
<sequence>MSGYYPPPQQKQGYPQAPMPGAMPGAVPGAMPYDPPPPYSPTAPPNPCQTAQPMDHPSRLYPAPGQPYPVPAPGPYPMASYPQQPGLSQQVVYHVPDAFDAGARFTHSKPTIPPPPPGVPPNAAQLAAMQGNAVVLGQKKGSFWTTGAGGGYTFW</sequence>
<comment type="caution">
    <text evidence="1">The sequence shown here is derived from an EMBL/GenBank/DDBJ whole genome shotgun (WGS) entry which is preliminary data.</text>
</comment>
<dbReference type="Proteomes" id="UP000821865">
    <property type="component" value="Chromosome 1"/>
</dbReference>
<name>A0ACB8DVP6_DERSI</name>